<dbReference type="KEGG" id="sbd:ATN00_10540"/>
<gene>
    <name evidence="1" type="ORF">ATN00_10540</name>
</gene>
<protein>
    <submittedName>
        <fullName evidence="1">Uncharacterized protein</fullName>
    </submittedName>
</protein>
<proteinExistence type="predicted"/>
<accession>A0A0S3EZ10</accession>
<organism evidence="1 2">
    <name type="scientific">Sphingobium baderi</name>
    <dbReference type="NCBI Taxonomy" id="1332080"/>
    <lineage>
        <taxon>Bacteria</taxon>
        <taxon>Pseudomonadati</taxon>
        <taxon>Pseudomonadota</taxon>
        <taxon>Alphaproteobacteria</taxon>
        <taxon>Sphingomonadales</taxon>
        <taxon>Sphingomonadaceae</taxon>
        <taxon>Sphingobium</taxon>
    </lineage>
</organism>
<dbReference type="AlphaFoldDB" id="A0A0S3EZ10"/>
<keyword evidence="2" id="KW-1185">Reference proteome</keyword>
<dbReference type="EMBL" id="CP013264">
    <property type="protein sequence ID" value="ALR20670.1"/>
    <property type="molecule type" value="Genomic_DNA"/>
</dbReference>
<name>A0A0S3EZ10_9SPHN</name>
<evidence type="ECO:0000313" key="2">
    <source>
        <dbReference type="Proteomes" id="UP000056968"/>
    </source>
</evidence>
<dbReference type="Proteomes" id="UP000056968">
    <property type="component" value="Chromosome"/>
</dbReference>
<dbReference type="RefSeq" id="WP_062064499.1">
    <property type="nucleotide sequence ID" value="NZ_CP013264.1"/>
</dbReference>
<evidence type="ECO:0000313" key="1">
    <source>
        <dbReference type="EMBL" id="ALR20670.1"/>
    </source>
</evidence>
<sequence>MSVTSDFYLARAAQCEREAGETDLINVRERCLRAGAAWQAMADRVLKGEADRMQHAADKAALQEQFDG</sequence>
<reference evidence="1 2" key="1">
    <citation type="submission" date="2015-11" db="EMBL/GenBank/DDBJ databases">
        <title>A Two-component Flavoprotein Monooxygenase System MeaXY Responsible for para-Hydroxylation of 2-Methyl-6-ethylaniline and 2,6-Diethylaniline in Sphingobium baderi DE-13.</title>
        <authorList>
            <person name="Cheng M."/>
            <person name="Meng Q."/>
            <person name="Yang Y."/>
            <person name="Chu C."/>
            <person name="Yan X."/>
            <person name="He J."/>
            <person name="Li S."/>
        </authorList>
    </citation>
    <scope>NUCLEOTIDE SEQUENCE [LARGE SCALE GENOMIC DNA]</scope>
    <source>
        <strain evidence="1 2">DE-13</strain>
    </source>
</reference>
<dbReference type="OrthoDB" id="7411138at2"/>